<sequence length="213" mass="25001">MAPILILNLVLEFAWCTISLMNKQTPPLRVGFDMDGVLLYNPARIIRPFISSIKRFFLHKRKLHFYYPKSSSEKFFWRLGHRSSIYNAPGLHEITKLVGEGKIEAYLITARYSFLGISVQNWVKNNKLDKTFKGVYFNAKDEQPHIFKEKMVKQLGLDMYIEDNFDIVNHLAQTTPAEIVWIYNIFDRGTLFPKKFPHLKQVIEFIRNELSSP</sequence>
<evidence type="ECO:0000313" key="1">
    <source>
        <dbReference type="EMBL" id="PIZ92663.1"/>
    </source>
</evidence>
<dbReference type="AlphaFoldDB" id="A0A2M7V2J1"/>
<evidence type="ECO:0008006" key="3">
    <source>
        <dbReference type="Google" id="ProtNLM"/>
    </source>
</evidence>
<dbReference type="EMBL" id="PFPI01000052">
    <property type="protein sequence ID" value="PIZ92663.1"/>
    <property type="molecule type" value="Genomic_DNA"/>
</dbReference>
<proteinExistence type="predicted"/>
<accession>A0A2M7V2J1</accession>
<protein>
    <recommendedName>
        <fullName evidence="3">Nucleotidase</fullName>
    </recommendedName>
</protein>
<comment type="caution">
    <text evidence="1">The sequence shown here is derived from an EMBL/GenBank/DDBJ whole genome shotgun (WGS) entry which is preliminary data.</text>
</comment>
<reference evidence="2" key="1">
    <citation type="submission" date="2017-09" db="EMBL/GenBank/DDBJ databases">
        <title>Depth-based differentiation of microbial function through sediment-hosted aquifers and enrichment of novel symbionts in the deep terrestrial subsurface.</title>
        <authorList>
            <person name="Probst A.J."/>
            <person name="Ladd B."/>
            <person name="Jarett J.K."/>
            <person name="Geller-Mcgrath D.E."/>
            <person name="Sieber C.M.K."/>
            <person name="Emerson J.B."/>
            <person name="Anantharaman K."/>
            <person name="Thomas B.C."/>
            <person name="Malmstrom R."/>
            <person name="Stieglmeier M."/>
            <person name="Klingl A."/>
            <person name="Woyke T."/>
            <person name="Ryan C.M."/>
            <person name="Banfield J.F."/>
        </authorList>
    </citation>
    <scope>NUCLEOTIDE SEQUENCE [LARGE SCALE GENOMIC DNA]</scope>
</reference>
<dbReference type="Proteomes" id="UP000230078">
    <property type="component" value="Unassembled WGS sequence"/>
</dbReference>
<dbReference type="Gene3D" id="3.40.50.1000">
    <property type="entry name" value="HAD superfamily/HAD-like"/>
    <property type="match status" value="1"/>
</dbReference>
<organism evidence="1 2">
    <name type="scientific">Candidatus Magasanikbacteria bacterium CG_4_10_14_0_2_um_filter_41_31</name>
    <dbReference type="NCBI Taxonomy" id="1974639"/>
    <lineage>
        <taxon>Bacteria</taxon>
        <taxon>Candidatus Magasanikiibacteriota</taxon>
    </lineage>
</organism>
<evidence type="ECO:0000313" key="2">
    <source>
        <dbReference type="Proteomes" id="UP000230078"/>
    </source>
</evidence>
<name>A0A2M7V2J1_9BACT</name>
<gene>
    <name evidence="1" type="ORF">COX83_03790</name>
</gene>
<dbReference type="InterPro" id="IPR023214">
    <property type="entry name" value="HAD_sf"/>
</dbReference>